<accession>A0A6P2BKX0</accession>
<evidence type="ECO:0000259" key="1">
    <source>
        <dbReference type="Pfam" id="PF01548"/>
    </source>
</evidence>
<dbReference type="GO" id="GO:0003677">
    <property type="term" value="F:DNA binding"/>
    <property type="evidence" value="ECO:0007669"/>
    <property type="project" value="InterPro"/>
</dbReference>
<proteinExistence type="predicted"/>
<dbReference type="PANTHER" id="PTHR33055:SF17">
    <property type="entry name" value="THIRD ORF IN TRANSPOSON ISC1491"/>
    <property type="match status" value="1"/>
</dbReference>
<sequence length="345" mass="37332">MPIVGGLDIHRKQITFDYLDTGTGQVQLGQVCPADREHLRAWLARFAGRDDAAFAVEGCTGWRYVAEELAAAGVAAHLAEPADTAFARGRKRHAKTDRTDCRHLRTLLAEGRLPECWIPPARILECRALLETYHDLRAEHTAWAQRIHAVLFHQSAPALGGGALPSEQGLAGLRAAAAACLSPAGQLQVAAALEMTAVLETLLHELRHQLLDAARHLAGAKVLSERLYGVGPVTALAMTCWLAGEGRFSSSRQAVRFAGLDITVRSSDRKGPPGRLSRQGPPVLRWALYEAGKTHARASAPDHRYYAQVKDRCNGKRAALSEARKILRQGCHILAELGNDALAAA</sequence>
<dbReference type="OrthoDB" id="4685317at2"/>
<dbReference type="InterPro" id="IPR047650">
    <property type="entry name" value="Transpos_IS110"/>
</dbReference>
<dbReference type="Proteomes" id="UP000460272">
    <property type="component" value="Unassembled WGS sequence"/>
</dbReference>
<feature type="domain" description="Transposase IS116/IS110/IS902 C-terminal" evidence="2">
    <location>
        <begin position="227"/>
        <end position="306"/>
    </location>
</feature>
<protein>
    <submittedName>
        <fullName evidence="3">IS110 family transposase</fullName>
    </submittedName>
</protein>
<dbReference type="Pfam" id="PF02371">
    <property type="entry name" value="Transposase_20"/>
    <property type="match status" value="1"/>
</dbReference>
<dbReference type="RefSeq" id="WP_145862089.1">
    <property type="nucleotide sequence ID" value="NZ_RPFW01000012.1"/>
</dbReference>
<dbReference type="GO" id="GO:0006313">
    <property type="term" value="P:DNA transposition"/>
    <property type="evidence" value="ECO:0007669"/>
    <property type="project" value="InterPro"/>
</dbReference>
<dbReference type="PANTHER" id="PTHR33055">
    <property type="entry name" value="TRANSPOSASE FOR INSERTION SEQUENCE ELEMENT IS1111A"/>
    <property type="match status" value="1"/>
</dbReference>
<comment type="caution">
    <text evidence="3">The sequence shown here is derived from an EMBL/GenBank/DDBJ whole genome shotgun (WGS) entry which is preliminary data.</text>
</comment>
<reference evidence="3 4" key="1">
    <citation type="submission" date="2018-11" db="EMBL/GenBank/DDBJ databases">
        <title>Trebonia kvetii gen.nov., sp.nov., a novel acidophilic actinobacterium, and proposal of the new actinobacterial family Treboniaceae fam. nov.</title>
        <authorList>
            <person name="Rapoport D."/>
            <person name="Sagova-Mareckova M."/>
            <person name="Sedlacek I."/>
            <person name="Provaznik J."/>
            <person name="Kralova S."/>
            <person name="Pavlinic D."/>
            <person name="Benes V."/>
            <person name="Kopecky J."/>
        </authorList>
    </citation>
    <scope>NUCLEOTIDE SEQUENCE [LARGE SCALE GENOMIC DNA]</scope>
    <source>
        <strain evidence="3 4">15Tr583</strain>
    </source>
</reference>
<evidence type="ECO:0000259" key="2">
    <source>
        <dbReference type="Pfam" id="PF02371"/>
    </source>
</evidence>
<feature type="domain" description="Transposase IS110-like N-terminal" evidence="1">
    <location>
        <begin position="6"/>
        <end position="151"/>
    </location>
</feature>
<dbReference type="InterPro" id="IPR003346">
    <property type="entry name" value="Transposase_20"/>
</dbReference>
<evidence type="ECO:0000313" key="3">
    <source>
        <dbReference type="EMBL" id="TVY99601.1"/>
    </source>
</evidence>
<gene>
    <name evidence="3" type="ORF">EAS64_40730</name>
</gene>
<dbReference type="AlphaFoldDB" id="A0A6P2BKX0"/>
<evidence type="ECO:0000313" key="4">
    <source>
        <dbReference type="Proteomes" id="UP000460272"/>
    </source>
</evidence>
<keyword evidence="4" id="KW-1185">Reference proteome</keyword>
<dbReference type="Pfam" id="PF01548">
    <property type="entry name" value="DEDD_Tnp_IS110"/>
    <property type="match status" value="1"/>
</dbReference>
<dbReference type="InterPro" id="IPR002525">
    <property type="entry name" value="Transp_IS110-like_N"/>
</dbReference>
<dbReference type="EMBL" id="RPFW01000012">
    <property type="protein sequence ID" value="TVY99601.1"/>
    <property type="molecule type" value="Genomic_DNA"/>
</dbReference>
<dbReference type="GO" id="GO:0004803">
    <property type="term" value="F:transposase activity"/>
    <property type="evidence" value="ECO:0007669"/>
    <property type="project" value="InterPro"/>
</dbReference>
<name>A0A6P2BKX0_9ACTN</name>
<organism evidence="3 4">
    <name type="scientific">Trebonia kvetii</name>
    <dbReference type="NCBI Taxonomy" id="2480626"/>
    <lineage>
        <taxon>Bacteria</taxon>
        <taxon>Bacillati</taxon>
        <taxon>Actinomycetota</taxon>
        <taxon>Actinomycetes</taxon>
        <taxon>Streptosporangiales</taxon>
        <taxon>Treboniaceae</taxon>
        <taxon>Trebonia</taxon>
    </lineage>
</organism>